<dbReference type="Pfam" id="PF13545">
    <property type="entry name" value="HTH_Crp_2"/>
    <property type="match status" value="1"/>
</dbReference>
<dbReference type="InterPro" id="IPR018490">
    <property type="entry name" value="cNMP-bd_dom_sf"/>
</dbReference>
<keyword evidence="2" id="KW-0238">DNA-binding</keyword>
<feature type="domain" description="Cyclic nucleotide-binding" evidence="4">
    <location>
        <begin position="16"/>
        <end position="119"/>
    </location>
</feature>
<dbReference type="AlphaFoldDB" id="A0A4S4AR80"/>
<keyword evidence="1" id="KW-0805">Transcription regulation</keyword>
<dbReference type="GO" id="GO:0003677">
    <property type="term" value="F:DNA binding"/>
    <property type="evidence" value="ECO:0007669"/>
    <property type="project" value="UniProtKB-KW"/>
</dbReference>
<feature type="domain" description="HTH crp-type" evidence="5">
    <location>
        <begin position="150"/>
        <end position="220"/>
    </location>
</feature>
<evidence type="ECO:0000256" key="2">
    <source>
        <dbReference type="ARBA" id="ARBA00023125"/>
    </source>
</evidence>
<dbReference type="PROSITE" id="PS51063">
    <property type="entry name" value="HTH_CRP_2"/>
    <property type="match status" value="1"/>
</dbReference>
<dbReference type="OrthoDB" id="6881322at2"/>
<dbReference type="GO" id="GO:0003700">
    <property type="term" value="F:DNA-binding transcription factor activity"/>
    <property type="evidence" value="ECO:0007669"/>
    <property type="project" value="TreeGrafter"/>
</dbReference>
<protein>
    <submittedName>
        <fullName evidence="6">Crp/Fnr family transcriptional regulator</fullName>
    </submittedName>
</protein>
<dbReference type="PANTHER" id="PTHR24567">
    <property type="entry name" value="CRP FAMILY TRANSCRIPTIONAL REGULATORY PROTEIN"/>
    <property type="match status" value="1"/>
</dbReference>
<comment type="caution">
    <text evidence="6">The sequence shown here is derived from an EMBL/GenBank/DDBJ whole genome shotgun (WGS) entry which is preliminary data.</text>
</comment>
<dbReference type="RefSeq" id="WP_136349733.1">
    <property type="nucleotide sequence ID" value="NZ_SSOC01000007.1"/>
</dbReference>
<evidence type="ECO:0000313" key="6">
    <source>
        <dbReference type="EMBL" id="THF62311.1"/>
    </source>
</evidence>
<dbReference type="InterPro" id="IPR012318">
    <property type="entry name" value="HTH_CRP"/>
</dbReference>
<evidence type="ECO:0000256" key="3">
    <source>
        <dbReference type="ARBA" id="ARBA00023163"/>
    </source>
</evidence>
<dbReference type="SMART" id="SM00419">
    <property type="entry name" value="HTH_CRP"/>
    <property type="match status" value="1"/>
</dbReference>
<dbReference type="Gene3D" id="2.60.120.10">
    <property type="entry name" value="Jelly Rolls"/>
    <property type="match status" value="1"/>
</dbReference>
<dbReference type="PANTHER" id="PTHR24567:SF74">
    <property type="entry name" value="HTH-TYPE TRANSCRIPTIONAL REGULATOR ARCR"/>
    <property type="match status" value="1"/>
</dbReference>
<evidence type="ECO:0000256" key="1">
    <source>
        <dbReference type="ARBA" id="ARBA00023015"/>
    </source>
</evidence>
<dbReference type="SUPFAM" id="SSF46785">
    <property type="entry name" value="Winged helix' DNA-binding domain"/>
    <property type="match status" value="1"/>
</dbReference>
<dbReference type="PROSITE" id="PS50042">
    <property type="entry name" value="CNMP_BINDING_3"/>
    <property type="match status" value="1"/>
</dbReference>
<keyword evidence="3" id="KW-0804">Transcription</keyword>
<dbReference type="Proteomes" id="UP000308430">
    <property type="component" value="Unassembled WGS sequence"/>
</dbReference>
<proteinExistence type="predicted"/>
<gene>
    <name evidence="6" type="ORF">E6C76_18485</name>
</gene>
<dbReference type="GO" id="GO:0005829">
    <property type="term" value="C:cytosol"/>
    <property type="evidence" value="ECO:0007669"/>
    <property type="project" value="TreeGrafter"/>
</dbReference>
<reference evidence="6 7" key="1">
    <citation type="submission" date="2019-04" db="EMBL/GenBank/DDBJ databases">
        <title>Azoarcus nasutitermitis sp. nov. isolated from termite nest.</title>
        <authorList>
            <person name="Lin S.-Y."/>
            <person name="Hameed A."/>
            <person name="Hsu Y.-H."/>
            <person name="Young C.-C."/>
        </authorList>
    </citation>
    <scope>NUCLEOTIDE SEQUENCE [LARGE SCALE GENOMIC DNA]</scope>
    <source>
        <strain evidence="6 7">CC-YHH838</strain>
    </source>
</reference>
<dbReference type="InterPro" id="IPR050397">
    <property type="entry name" value="Env_Response_Regulators"/>
</dbReference>
<evidence type="ECO:0000313" key="7">
    <source>
        <dbReference type="Proteomes" id="UP000308430"/>
    </source>
</evidence>
<name>A0A4S4AR80_9RHOO</name>
<evidence type="ECO:0000259" key="4">
    <source>
        <dbReference type="PROSITE" id="PS50042"/>
    </source>
</evidence>
<organism evidence="6 7">
    <name type="scientific">Pseudothauera nasutitermitis</name>
    <dbReference type="NCBI Taxonomy" id="2565930"/>
    <lineage>
        <taxon>Bacteria</taxon>
        <taxon>Pseudomonadati</taxon>
        <taxon>Pseudomonadota</taxon>
        <taxon>Betaproteobacteria</taxon>
        <taxon>Rhodocyclales</taxon>
        <taxon>Zoogloeaceae</taxon>
        <taxon>Pseudothauera</taxon>
    </lineage>
</organism>
<dbReference type="InterPro" id="IPR014710">
    <property type="entry name" value="RmlC-like_jellyroll"/>
</dbReference>
<dbReference type="CDD" id="cd00038">
    <property type="entry name" value="CAP_ED"/>
    <property type="match status" value="1"/>
</dbReference>
<evidence type="ECO:0000259" key="5">
    <source>
        <dbReference type="PROSITE" id="PS51063"/>
    </source>
</evidence>
<dbReference type="EMBL" id="SSOC01000007">
    <property type="protein sequence ID" value="THF62311.1"/>
    <property type="molecule type" value="Genomic_DNA"/>
</dbReference>
<dbReference type="SUPFAM" id="SSF51206">
    <property type="entry name" value="cAMP-binding domain-like"/>
    <property type="match status" value="1"/>
</dbReference>
<accession>A0A4S4AR80</accession>
<dbReference type="Gene3D" id="1.10.10.10">
    <property type="entry name" value="Winged helix-like DNA-binding domain superfamily/Winged helix DNA-binding domain"/>
    <property type="match status" value="1"/>
</dbReference>
<dbReference type="SMART" id="SM00100">
    <property type="entry name" value="cNMP"/>
    <property type="match status" value="1"/>
</dbReference>
<dbReference type="InterPro" id="IPR000595">
    <property type="entry name" value="cNMP-bd_dom"/>
</dbReference>
<dbReference type="InterPro" id="IPR036390">
    <property type="entry name" value="WH_DNA-bd_sf"/>
</dbReference>
<dbReference type="Pfam" id="PF00027">
    <property type="entry name" value="cNMP_binding"/>
    <property type="match status" value="1"/>
</dbReference>
<dbReference type="InterPro" id="IPR036388">
    <property type="entry name" value="WH-like_DNA-bd_sf"/>
</dbReference>
<keyword evidence="7" id="KW-1185">Reference proteome</keyword>
<sequence length="224" mass="24459">MAESDAWHARVAGGRWFSRISPELQGFLLGAARTRRLAAGQRLFARGDPADGLYCVVDGALRVSGIAESGKEALLVYLEPPNWFGEIALFDGGPRTHDAWAVDACTLLHVPRAALQGLLDEHPRHWRELALLLADKLRLTFVALEALALMPAPQRVRQRLAMIADGYGEGRPGTLIRIPQEELAQMVALSRQTTNQILKELAAQGAVRLHRGGIEVLDPAALRA</sequence>